<keyword evidence="2" id="KW-1185">Reference proteome</keyword>
<gene>
    <name evidence="1" type="ORF">L6452_18313</name>
</gene>
<accession>A0ACB9C5T8</accession>
<evidence type="ECO:0000313" key="2">
    <source>
        <dbReference type="Proteomes" id="UP001055879"/>
    </source>
</evidence>
<comment type="caution">
    <text evidence="1">The sequence shown here is derived from an EMBL/GenBank/DDBJ whole genome shotgun (WGS) entry which is preliminary data.</text>
</comment>
<sequence length="327" mass="38054">MAMALHQILTKITIIVANNLPKIFDQASKMTANTALDSIKQAICALWLELEKWHQSRSIDTNSTAIVETLKRITYASWHFLVNQTYLIWHARDEYIHHWFQGSSSYLKAEYLQQTWNEMNEEYKLTDTADDIFTQFQSAGENFFRYLIRAYHNDKIRHRVHVAARYLIAVLVLIICIRCFFVLLSCLGFILSSLFMFISSVVNACLHIVRTIFGVLFTRIISIVKDCFHSVRTIFRFLFSRIISIVKACLHFVRTIFRFLFTVIISIVKACFYSVPTIFWFLKQFLCFGGKSAVKMMKAPGRPSMMIARAVFEADPQGYFANLRGRL</sequence>
<reference evidence="1 2" key="2">
    <citation type="journal article" date="2022" name="Mol. Ecol. Resour.">
        <title>The genomes of chicory, endive, great burdock and yacon provide insights into Asteraceae paleo-polyploidization history and plant inulin production.</title>
        <authorList>
            <person name="Fan W."/>
            <person name="Wang S."/>
            <person name="Wang H."/>
            <person name="Wang A."/>
            <person name="Jiang F."/>
            <person name="Liu H."/>
            <person name="Zhao H."/>
            <person name="Xu D."/>
            <person name="Zhang Y."/>
        </authorList>
    </citation>
    <scope>NUCLEOTIDE SEQUENCE [LARGE SCALE GENOMIC DNA]</scope>
    <source>
        <strain evidence="2">cv. Niubang</strain>
    </source>
</reference>
<name>A0ACB9C5T8_ARCLA</name>
<reference evidence="2" key="1">
    <citation type="journal article" date="2022" name="Mol. Ecol. Resour.">
        <title>The genomes of chicory, endive, great burdock and yacon provide insights into Asteraceae palaeo-polyploidization history and plant inulin production.</title>
        <authorList>
            <person name="Fan W."/>
            <person name="Wang S."/>
            <person name="Wang H."/>
            <person name="Wang A."/>
            <person name="Jiang F."/>
            <person name="Liu H."/>
            <person name="Zhao H."/>
            <person name="Xu D."/>
            <person name="Zhang Y."/>
        </authorList>
    </citation>
    <scope>NUCLEOTIDE SEQUENCE [LARGE SCALE GENOMIC DNA]</scope>
    <source>
        <strain evidence="2">cv. Niubang</strain>
    </source>
</reference>
<evidence type="ECO:0000313" key="1">
    <source>
        <dbReference type="EMBL" id="KAI3729651.1"/>
    </source>
</evidence>
<organism evidence="1 2">
    <name type="scientific">Arctium lappa</name>
    <name type="common">Greater burdock</name>
    <name type="synonym">Lappa major</name>
    <dbReference type="NCBI Taxonomy" id="4217"/>
    <lineage>
        <taxon>Eukaryota</taxon>
        <taxon>Viridiplantae</taxon>
        <taxon>Streptophyta</taxon>
        <taxon>Embryophyta</taxon>
        <taxon>Tracheophyta</taxon>
        <taxon>Spermatophyta</taxon>
        <taxon>Magnoliopsida</taxon>
        <taxon>eudicotyledons</taxon>
        <taxon>Gunneridae</taxon>
        <taxon>Pentapetalae</taxon>
        <taxon>asterids</taxon>
        <taxon>campanulids</taxon>
        <taxon>Asterales</taxon>
        <taxon>Asteraceae</taxon>
        <taxon>Carduoideae</taxon>
        <taxon>Cardueae</taxon>
        <taxon>Arctiinae</taxon>
        <taxon>Arctium</taxon>
    </lineage>
</organism>
<proteinExistence type="predicted"/>
<protein>
    <submittedName>
        <fullName evidence="1">Uncharacterized protein</fullName>
    </submittedName>
</protein>
<dbReference type="EMBL" id="CM042051">
    <property type="protein sequence ID" value="KAI3729651.1"/>
    <property type="molecule type" value="Genomic_DNA"/>
</dbReference>
<dbReference type="Proteomes" id="UP001055879">
    <property type="component" value="Linkage Group LG05"/>
</dbReference>